<dbReference type="InterPro" id="IPR029058">
    <property type="entry name" value="AB_hydrolase_fold"/>
</dbReference>
<dbReference type="GO" id="GO:0052689">
    <property type="term" value="F:carboxylic ester hydrolase activity"/>
    <property type="evidence" value="ECO:0007669"/>
    <property type="project" value="TreeGrafter"/>
</dbReference>
<feature type="chain" id="PRO_5008098246" description="Carboxylesterase type B domain-containing protein" evidence="3">
    <location>
        <begin position="24"/>
        <end position="520"/>
    </location>
</feature>
<dbReference type="AlphaFoldDB" id="A0A178Z4T3"/>
<dbReference type="GeneID" id="30015373"/>
<dbReference type="EMBL" id="LVYI01000013">
    <property type="protein sequence ID" value="OAP54757.1"/>
    <property type="molecule type" value="Genomic_DNA"/>
</dbReference>
<dbReference type="Gene3D" id="3.40.50.1820">
    <property type="entry name" value="alpha/beta hydrolase"/>
    <property type="match status" value="2"/>
</dbReference>
<dbReference type="InterPro" id="IPR050654">
    <property type="entry name" value="AChE-related_enzymes"/>
</dbReference>
<dbReference type="SUPFAM" id="SSF53474">
    <property type="entry name" value="alpha/beta-Hydrolases"/>
    <property type="match status" value="1"/>
</dbReference>
<feature type="domain" description="Carboxylesterase type B" evidence="4">
    <location>
        <begin position="38"/>
        <end position="372"/>
    </location>
</feature>
<comment type="caution">
    <text evidence="5">The sequence shown here is derived from an EMBL/GenBank/DDBJ whole genome shotgun (WGS) entry which is preliminary data.</text>
</comment>
<keyword evidence="3" id="KW-0732">Signal</keyword>
<evidence type="ECO:0000313" key="5">
    <source>
        <dbReference type="EMBL" id="OAP54757.1"/>
    </source>
</evidence>
<proteinExistence type="inferred from homology"/>
<name>A0A178Z4T3_9EURO</name>
<dbReference type="PANTHER" id="PTHR43918:SF4">
    <property type="entry name" value="CARBOXYLIC ESTER HYDROLASE"/>
    <property type="match status" value="1"/>
</dbReference>
<dbReference type="Proteomes" id="UP000078343">
    <property type="component" value="Unassembled WGS sequence"/>
</dbReference>
<evidence type="ECO:0000256" key="3">
    <source>
        <dbReference type="SAM" id="SignalP"/>
    </source>
</evidence>
<dbReference type="InterPro" id="IPR002018">
    <property type="entry name" value="CarbesteraseB"/>
</dbReference>
<keyword evidence="6" id="KW-1185">Reference proteome</keyword>
<dbReference type="Pfam" id="PF00135">
    <property type="entry name" value="COesterase"/>
    <property type="match status" value="1"/>
</dbReference>
<evidence type="ECO:0000259" key="4">
    <source>
        <dbReference type="Pfam" id="PF00135"/>
    </source>
</evidence>
<evidence type="ECO:0000313" key="6">
    <source>
        <dbReference type="Proteomes" id="UP000078343"/>
    </source>
</evidence>
<sequence>MKSFRLIFASVQAACIFTTRSQAVPTQIKDGKALPPSLVNTTSGQYIGHPSNSHPDVLEFLGIRYAQAPTNDLRFAPPVPFVSSHVFNASTQPPDCPYVVHNWGTVPGELYSHAGRIMSEESADAYNIMSEDCLFLNLWAKTSGGSKKPVLVFVYGGGFERGSVNNPTYNGVYFAEQEDVIVVSFNYRVNIFGFSGAPGASTNLALRDSRLALEWVRDNIEAFGGDPERITMFGQSQGAWIISWYAYAFPTDPIANAFIQESGSAFADLSSTEEERAATWRNASSSIGCGQASDSVLLECMRNQSVSAVLGAMLSIPQQGVAPTFGPLIDEELVFSNYTERTLSGAFAQKPFLMGSNNNEAGFYVMRYAGNDQVTLSVTQQETISYGEFVCPIAADAAAKRATPSELVPVWRYEYFGDWPNLRLYPGSAAYHTSEVSMVFGTSADLTGEPNTPLQDVVSRYMRHAWATFARDPMNGLREQLGWPLYNNSGSTLVRLGYGNETKASFVNPAEYDAPCSALL</sequence>
<evidence type="ECO:0000256" key="1">
    <source>
        <dbReference type="ARBA" id="ARBA00005964"/>
    </source>
</evidence>
<accession>A0A178Z4T3</accession>
<feature type="signal peptide" evidence="3">
    <location>
        <begin position="1"/>
        <end position="23"/>
    </location>
</feature>
<dbReference type="STRING" id="1367422.A0A178Z4T3"/>
<protein>
    <recommendedName>
        <fullName evidence="4">Carboxylesterase type B domain-containing protein</fullName>
    </recommendedName>
</protein>
<keyword evidence="2" id="KW-0378">Hydrolase</keyword>
<evidence type="ECO:0000256" key="2">
    <source>
        <dbReference type="ARBA" id="ARBA00022801"/>
    </source>
</evidence>
<dbReference type="OrthoDB" id="408631at2759"/>
<gene>
    <name evidence="5" type="ORF">AYL99_11205</name>
</gene>
<dbReference type="RefSeq" id="XP_018688124.1">
    <property type="nucleotide sequence ID" value="XM_018842711.1"/>
</dbReference>
<reference evidence="5 6" key="1">
    <citation type="submission" date="2016-04" db="EMBL/GenBank/DDBJ databases">
        <title>Draft genome of Fonsecaea erecta CBS 125763.</title>
        <authorList>
            <person name="Weiss V.A."/>
            <person name="Vicente V.A."/>
            <person name="Raittz R.T."/>
            <person name="Moreno L.F."/>
            <person name="De Souza E.M."/>
            <person name="Pedrosa F.O."/>
            <person name="Steffens M.B."/>
            <person name="Faoro H."/>
            <person name="Tadra-Sfeir M.Z."/>
            <person name="Najafzadeh M.J."/>
            <person name="Felipe M.S."/>
            <person name="Teixeira M."/>
            <person name="Sun J."/>
            <person name="Xi L."/>
            <person name="Gomes R."/>
            <person name="De Azevedo C.M."/>
            <person name="Salgado C.G."/>
            <person name="Da Silva M.B."/>
            <person name="Nascimento M.F."/>
            <person name="Queiroz-Telles F."/>
            <person name="Attili D.S."/>
            <person name="Gorbushina A."/>
        </authorList>
    </citation>
    <scope>NUCLEOTIDE SEQUENCE [LARGE SCALE GENOMIC DNA]</scope>
    <source>
        <strain evidence="5 6">CBS 125763</strain>
    </source>
</reference>
<organism evidence="5 6">
    <name type="scientific">Fonsecaea erecta</name>
    <dbReference type="NCBI Taxonomy" id="1367422"/>
    <lineage>
        <taxon>Eukaryota</taxon>
        <taxon>Fungi</taxon>
        <taxon>Dikarya</taxon>
        <taxon>Ascomycota</taxon>
        <taxon>Pezizomycotina</taxon>
        <taxon>Eurotiomycetes</taxon>
        <taxon>Chaetothyriomycetidae</taxon>
        <taxon>Chaetothyriales</taxon>
        <taxon>Herpotrichiellaceae</taxon>
        <taxon>Fonsecaea</taxon>
    </lineage>
</organism>
<dbReference type="PANTHER" id="PTHR43918">
    <property type="entry name" value="ACETYLCHOLINESTERASE"/>
    <property type="match status" value="1"/>
</dbReference>
<comment type="similarity">
    <text evidence="1">Belongs to the type-B carboxylesterase/lipase family.</text>
</comment>
<dbReference type="ESTHER" id="9euro-a0a178z4t3">
    <property type="family name" value="Fungal_carboxylesterase_lipase"/>
</dbReference>